<evidence type="ECO:0000313" key="1">
    <source>
        <dbReference type="EMBL" id="SHK07388.1"/>
    </source>
</evidence>
<dbReference type="AlphaFoldDB" id="A0A1M6PHG3"/>
<dbReference type="STRING" id="1121393.SAMN02745216_02837"/>
<reference evidence="2" key="1">
    <citation type="submission" date="2016-11" db="EMBL/GenBank/DDBJ databases">
        <authorList>
            <person name="Varghese N."/>
            <person name="Submissions S."/>
        </authorList>
    </citation>
    <scope>NUCLEOTIDE SEQUENCE [LARGE SCALE GENOMIC DNA]</scope>
    <source>
        <strain evidence="2">DSM 16219</strain>
    </source>
</reference>
<keyword evidence="2" id="KW-1185">Reference proteome</keyword>
<proteinExistence type="predicted"/>
<sequence length="268" mass="30767">MKYNNFFARHPVFTLEEFDDYLASSSSFNPKNRNAILAYYRKQGRLIAVRRGLHAVIPLGMTPDSAPVDPFLLAGKMTNDAVLAYHTALEFHGSAYSATNRFVYLSEKQSVPLHFRGYEFRCTPAPKALIDKAQESFGVETAERMGVSLHVTSLERTLVDILDRPNLGGSWEEIWRSLELVEYFNLDTVVEYALLLKNATTAAKVGFFLEQHRDALMVEEKHLQSLKKEQPVQPHYLDRKNRKNGVLVKNWNIMVPKEIIHQVWDEII</sequence>
<gene>
    <name evidence="1" type="ORF">SAMN02745216_02837</name>
</gene>
<evidence type="ECO:0000313" key="2">
    <source>
        <dbReference type="Proteomes" id="UP000183994"/>
    </source>
</evidence>
<organism evidence="1 2">
    <name type="scientific">Desulfatibacillum alkenivorans DSM 16219</name>
    <dbReference type="NCBI Taxonomy" id="1121393"/>
    <lineage>
        <taxon>Bacteria</taxon>
        <taxon>Pseudomonadati</taxon>
        <taxon>Thermodesulfobacteriota</taxon>
        <taxon>Desulfobacteria</taxon>
        <taxon>Desulfobacterales</taxon>
        <taxon>Desulfatibacillaceae</taxon>
        <taxon>Desulfatibacillum</taxon>
    </lineage>
</organism>
<protein>
    <submittedName>
        <fullName evidence="1">Transcriptional regulator, predicted component of viral defense system</fullName>
    </submittedName>
</protein>
<name>A0A1M6PHG3_9BACT</name>
<dbReference type="EMBL" id="FQZU01000017">
    <property type="protein sequence ID" value="SHK07388.1"/>
    <property type="molecule type" value="Genomic_DNA"/>
</dbReference>
<dbReference type="Proteomes" id="UP000183994">
    <property type="component" value="Unassembled WGS sequence"/>
</dbReference>
<dbReference type="OrthoDB" id="42441at2"/>
<accession>A0A1M6PHG3</accession>